<dbReference type="InterPro" id="IPR017900">
    <property type="entry name" value="4Fe4S_Fe_S_CS"/>
</dbReference>
<keyword evidence="2" id="KW-0004">4Fe-4S</keyword>
<evidence type="ECO:0000313" key="13">
    <source>
        <dbReference type="Proteomes" id="UP000562352"/>
    </source>
</evidence>
<protein>
    <submittedName>
        <fullName evidence="12">L-lactate dehydrogenase complex protein LldF</fullName>
    </submittedName>
</protein>
<feature type="region of interest" description="Disordered" evidence="8">
    <location>
        <begin position="1"/>
        <end position="23"/>
    </location>
</feature>
<sequence length="487" mass="53505">MSERATGAPAPRALPAEEGGGGRASVTFIGMPRSFRENAAEAVRNDQLGRNLRKATHTIRGKRARVVEELPDWAELREAGRAIKDHTLRHLDRYLLQLEEAVTRAGGHVHWAADAAEANRIVTGLVQATGESDVVKVKSMATQEIGLNEHLAAHGVTAYETDLAELIVQLGDDWPSHILVPAIHRNRAEIRRIFRDRMASWGRPAPEGLSDEPAALAEAARLHLRERFLSSKVAISGANFMVAETGTMVVVESEGNGRMCLTLPETLISVVGIEKVLPTWRDLEVFLQLLPRSSTGERMNPYTSMWTGAVEGQEFHLVLLDNGRTGVLADEVGRQALRCIRCSACLNVCPVYERAGGHAYGSVYPGPIGAILTPQLRGMGSELDNSLPYASSLCGACLEVCPVAIDIPEVLVELRARARHPRSERAAMRAAGWLLGDQARLARAQRLATRLRRLVPRRLPGPGSAWTDTRDLPEIPEESFRDWWKRS</sequence>
<dbReference type="Gene3D" id="3.40.50.10420">
    <property type="entry name" value="NagB/RpiA/CoA transferase-like"/>
    <property type="match status" value="1"/>
</dbReference>
<dbReference type="Pfam" id="PF02589">
    <property type="entry name" value="LUD_dom"/>
    <property type="match status" value="1"/>
</dbReference>
<evidence type="ECO:0000313" key="12">
    <source>
        <dbReference type="EMBL" id="MBB5967109.1"/>
    </source>
</evidence>
<dbReference type="GO" id="GO:0006089">
    <property type="term" value="P:lactate metabolic process"/>
    <property type="evidence" value="ECO:0007669"/>
    <property type="project" value="InterPro"/>
</dbReference>
<dbReference type="SUPFAM" id="SSF54862">
    <property type="entry name" value="4Fe-4S ferredoxins"/>
    <property type="match status" value="1"/>
</dbReference>
<evidence type="ECO:0000256" key="4">
    <source>
        <dbReference type="ARBA" id="ARBA00022737"/>
    </source>
</evidence>
<name>A0A841DC93_PLAVE</name>
<evidence type="ECO:0000256" key="1">
    <source>
        <dbReference type="ARBA" id="ARBA00022448"/>
    </source>
</evidence>
<dbReference type="PANTHER" id="PTHR47153:SF2">
    <property type="entry name" value="LACTATE UTILIZATION PROTEIN B"/>
    <property type="match status" value="1"/>
</dbReference>
<dbReference type="InterPro" id="IPR009051">
    <property type="entry name" value="Helical_ferredxn"/>
</dbReference>
<dbReference type="EMBL" id="JACHJJ010000029">
    <property type="protein sequence ID" value="MBB5967109.1"/>
    <property type="molecule type" value="Genomic_DNA"/>
</dbReference>
<dbReference type="InterPro" id="IPR024569">
    <property type="entry name" value="LutB_C"/>
</dbReference>
<keyword evidence="1" id="KW-0813">Transport</keyword>
<reference evidence="12 13" key="1">
    <citation type="submission" date="2020-08" db="EMBL/GenBank/DDBJ databases">
        <title>Genomic Encyclopedia of Type Strains, Phase III (KMG-III): the genomes of soil and plant-associated and newly described type strains.</title>
        <authorList>
            <person name="Whitman W."/>
        </authorList>
    </citation>
    <scope>NUCLEOTIDE SEQUENCE [LARGE SCALE GENOMIC DNA]</scope>
    <source>
        <strain evidence="12 13">CECT 3303</strain>
    </source>
</reference>
<feature type="domain" description="4Fe-4S ferredoxin-type" evidence="11">
    <location>
        <begin position="336"/>
        <end position="405"/>
    </location>
</feature>
<evidence type="ECO:0000256" key="6">
    <source>
        <dbReference type="ARBA" id="ARBA00023004"/>
    </source>
</evidence>
<feature type="domain" description="Lactate utilization protein B C-terminal" evidence="10">
    <location>
        <begin position="416"/>
        <end position="486"/>
    </location>
</feature>
<keyword evidence="6" id="KW-0408">Iron</keyword>
<dbReference type="AlphaFoldDB" id="A0A841DC93"/>
<keyword evidence="3" id="KW-0479">Metal-binding</keyword>
<keyword evidence="5" id="KW-0249">Electron transport</keyword>
<evidence type="ECO:0000256" key="8">
    <source>
        <dbReference type="SAM" id="MobiDB-lite"/>
    </source>
</evidence>
<dbReference type="Proteomes" id="UP000562352">
    <property type="component" value="Unassembled WGS sequence"/>
</dbReference>
<evidence type="ECO:0000256" key="2">
    <source>
        <dbReference type="ARBA" id="ARBA00022485"/>
    </source>
</evidence>
<dbReference type="PROSITE" id="PS00198">
    <property type="entry name" value="4FE4S_FER_1"/>
    <property type="match status" value="1"/>
</dbReference>
<dbReference type="InterPro" id="IPR004452">
    <property type="entry name" value="LutB/LldF"/>
</dbReference>
<keyword evidence="13" id="KW-1185">Reference proteome</keyword>
<gene>
    <name evidence="12" type="ORF">FHS22_006411</name>
</gene>
<proteinExistence type="predicted"/>
<evidence type="ECO:0000259" key="10">
    <source>
        <dbReference type="Pfam" id="PF11870"/>
    </source>
</evidence>
<keyword evidence="4" id="KW-0677">Repeat</keyword>
<dbReference type="SUPFAM" id="SSF100950">
    <property type="entry name" value="NagB/RpiA/CoA transferase-like"/>
    <property type="match status" value="1"/>
</dbReference>
<evidence type="ECO:0000256" key="3">
    <source>
        <dbReference type="ARBA" id="ARBA00022723"/>
    </source>
</evidence>
<dbReference type="Gene3D" id="1.10.1060.10">
    <property type="entry name" value="Alpha-helical ferredoxin"/>
    <property type="match status" value="1"/>
</dbReference>
<feature type="domain" description="LUD" evidence="9">
    <location>
        <begin position="97"/>
        <end position="309"/>
    </location>
</feature>
<dbReference type="Pfam" id="PF13183">
    <property type="entry name" value="Fer4_8"/>
    <property type="match status" value="1"/>
</dbReference>
<evidence type="ECO:0000259" key="9">
    <source>
        <dbReference type="Pfam" id="PF02589"/>
    </source>
</evidence>
<comment type="caution">
    <text evidence="12">The sequence shown here is derived from an EMBL/GenBank/DDBJ whole genome shotgun (WGS) entry which is preliminary data.</text>
</comment>
<dbReference type="InterPro" id="IPR003741">
    <property type="entry name" value="LUD_dom"/>
</dbReference>
<dbReference type="Pfam" id="PF11870">
    <property type="entry name" value="LutB_C"/>
    <property type="match status" value="1"/>
</dbReference>
<dbReference type="GO" id="GO:0051539">
    <property type="term" value="F:4 iron, 4 sulfur cluster binding"/>
    <property type="evidence" value="ECO:0007669"/>
    <property type="project" value="UniProtKB-KW"/>
</dbReference>
<dbReference type="InterPro" id="IPR017896">
    <property type="entry name" value="4Fe4S_Fe-S-bd"/>
</dbReference>
<evidence type="ECO:0000259" key="11">
    <source>
        <dbReference type="Pfam" id="PF13183"/>
    </source>
</evidence>
<dbReference type="GO" id="GO:0046872">
    <property type="term" value="F:metal ion binding"/>
    <property type="evidence" value="ECO:0007669"/>
    <property type="project" value="UniProtKB-KW"/>
</dbReference>
<accession>A0A841DC93</accession>
<keyword evidence="7" id="KW-0411">Iron-sulfur</keyword>
<evidence type="ECO:0000256" key="5">
    <source>
        <dbReference type="ARBA" id="ARBA00022982"/>
    </source>
</evidence>
<dbReference type="InterPro" id="IPR037171">
    <property type="entry name" value="NagB/RpiA_transferase-like"/>
</dbReference>
<dbReference type="PANTHER" id="PTHR47153">
    <property type="entry name" value="LACTATE UTILIZATION PROTEIN B"/>
    <property type="match status" value="1"/>
</dbReference>
<organism evidence="12 13">
    <name type="scientific">Planomonospora venezuelensis</name>
    <dbReference type="NCBI Taxonomy" id="1999"/>
    <lineage>
        <taxon>Bacteria</taxon>
        <taxon>Bacillati</taxon>
        <taxon>Actinomycetota</taxon>
        <taxon>Actinomycetes</taxon>
        <taxon>Streptosporangiales</taxon>
        <taxon>Streptosporangiaceae</taxon>
        <taxon>Planomonospora</taxon>
    </lineage>
</organism>
<dbReference type="InterPro" id="IPR024185">
    <property type="entry name" value="FTHF_cligase-like_sf"/>
</dbReference>
<evidence type="ECO:0000256" key="7">
    <source>
        <dbReference type="ARBA" id="ARBA00023014"/>
    </source>
</evidence>